<protein>
    <submittedName>
        <fullName evidence="10">Protein PetR</fullName>
    </submittedName>
</protein>
<organism evidence="10 11">
    <name type="scientific">Holospora elegans E1</name>
    <dbReference type="NCBI Taxonomy" id="1427503"/>
    <lineage>
        <taxon>Bacteria</taxon>
        <taxon>Pseudomonadati</taxon>
        <taxon>Pseudomonadota</taxon>
        <taxon>Alphaproteobacteria</taxon>
        <taxon>Holosporales</taxon>
        <taxon>Holosporaceae</taxon>
        <taxon>Holospora</taxon>
    </lineage>
</organism>
<name>A0A023DYH4_9PROT</name>
<dbReference type="OrthoDB" id="9784252at2"/>
<dbReference type="InterPro" id="IPR011006">
    <property type="entry name" value="CheY-like_superfamily"/>
</dbReference>
<dbReference type="Pfam" id="PF00486">
    <property type="entry name" value="Trans_reg_C"/>
    <property type="match status" value="1"/>
</dbReference>
<evidence type="ECO:0000256" key="6">
    <source>
        <dbReference type="PROSITE-ProRule" id="PRU00169"/>
    </source>
</evidence>
<dbReference type="InterPro" id="IPR001789">
    <property type="entry name" value="Sig_transdc_resp-reg_receiver"/>
</dbReference>
<dbReference type="AlphaFoldDB" id="A0A023DYH4"/>
<dbReference type="CDD" id="cd00383">
    <property type="entry name" value="trans_reg_C"/>
    <property type="match status" value="1"/>
</dbReference>
<dbReference type="InterPro" id="IPR039420">
    <property type="entry name" value="WalR-like"/>
</dbReference>
<evidence type="ECO:0000256" key="3">
    <source>
        <dbReference type="ARBA" id="ARBA00023015"/>
    </source>
</evidence>
<dbReference type="GO" id="GO:0032993">
    <property type="term" value="C:protein-DNA complex"/>
    <property type="evidence" value="ECO:0007669"/>
    <property type="project" value="TreeGrafter"/>
</dbReference>
<feature type="domain" description="Response regulatory" evidence="8">
    <location>
        <begin position="5"/>
        <end position="117"/>
    </location>
</feature>
<evidence type="ECO:0000256" key="7">
    <source>
        <dbReference type="PROSITE-ProRule" id="PRU01091"/>
    </source>
</evidence>
<dbReference type="GO" id="GO:0000156">
    <property type="term" value="F:phosphorelay response regulator activity"/>
    <property type="evidence" value="ECO:0007669"/>
    <property type="project" value="TreeGrafter"/>
</dbReference>
<evidence type="ECO:0000259" key="8">
    <source>
        <dbReference type="PROSITE" id="PS50110"/>
    </source>
</evidence>
<dbReference type="EMBL" id="BAUP01000104">
    <property type="protein sequence ID" value="GAJ46509.1"/>
    <property type="molecule type" value="Genomic_DNA"/>
</dbReference>
<evidence type="ECO:0000313" key="11">
    <source>
        <dbReference type="Proteomes" id="UP000024842"/>
    </source>
</evidence>
<dbReference type="PANTHER" id="PTHR48111:SF1">
    <property type="entry name" value="TWO-COMPONENT RESPONSE REGULATOR ORR33"/>
    <property type="match status" value="1"/>
</dbReference>
<dbReference type="InterPro" id="IPR016032">
    <property type="entry name" value="Sig_transdc_resp-reg_C-effctor"/>
</dbReference>
<dbReference type="PROSITE" id="PS50110">
    <property type="entry name" value="RESPONSE_REGULATORY"/>
    <property type="match status" value="1"/>
</dbReference>
<dbReference type="SMART" id="SM00862">
    <property type="entry name" value="Trans_reg_C"/>
    <property type="match status" value="1"/>
</dbReference>
<feature type="DNA-binding region" description="OmpR/PhoB-type" evidence="7">
    <location>
        <begin position="120"/>
        <end position="218"/>
    </location>
</feature>
<keyword evidence="4 7" id="KW-0238">DNA-binding</keyword>
<dbReference type="Gene3D" id="1.10.10.10">
    <property type="entry name" value="Winged helix-like DNA-binding domain superfamily/Winged helix DNA-binding domain"/>
    <property type="match status" value="1"/>
</dbReference>
<comment type="caution">
    <text evidence="10">The sequence shown here is derived from an EMBL/GenBank/DDBJ whole genome shotgun (WGS) entry which is preliminary data.</text>
</comment>
<dbReference type="PROSITE" id="PS51755">
    <property type="entry name" value="OMPR_PHOB"/>
    <property type="match status" value="1"/>
</dbReference>
<evidence type="ECO:0000256" key="2">
    <source>
        <dbReference type="ARBA" id="ARBA00023012"/>
    </source>
</evidence>
<evidence type="ECO:0000259" key="9">
    <source>
        <dbReference type="PROSITE" id="PS51755"/>
    </source>
</evidence>
<keyword evidence="2" id="KW-0902">Two-component regulatory system</keyword>
<keyword evidence="3" id="KW-0805">Transcription regulation</keyword>
<feature type="modified residue" description="4-aspartylphosphate" evidence="6">
    <location>
        <position position="54"/>
    </location>
</feature>
<sequence>MIVPHVLVVDDDLRLLDLIKRYLCQNHYWVSSAPKVFHAERALSIFKFDAIILDVMLPEEDGWSFLERKCANLPPVIFLSAMGGPKERVKGLSLGAKDYMMKPFEPTELLLRLRNLISTECVLQLGEYWLNLKQNLVYDAHKQVVPLTELENKVLVYMAHHPNEIVKREELIQTFFSTTSNPRVLDVTLSRLRKKLDPFNAHPELFSAIRNQGYILQIRT</sequence>
<dbReference type="Gene3D" id="3.40.50.2300">
    <property type="match status" value="1"/>
</dbReference>
<reference evidence="10 11" key="1">
    <citation type="journal article" date="2014" name="FEMS Microbiol. Lett.">
        <title>Draft genome sequences of three Holospora species (Holospora obtusa, Holospora undulata, and Holospora elegans), endonuclear symbiotic bacteria of the ciliate Paramecium caudatum.</title>
        <authorList>
            <person name="Dohra H."/>
            <person name="Tanaka K."/>
            <person name="Suzuki T."/>
            <person name="Fujishima M."/>
            <person name="Suzuki H."/>
        </authorList>
    </citation>
    <scope>NUCLEOTIDE SEQUENCE [LARGE SCALE GENOMIC DNA]</scope>
    <source>
        <strain evidence="10 11">E1</strain>
    </source>
</reference>
<dbReference type="PANTHER" id="PTHR48111">
    <property type="entry name" value="REGULATOR OF RPOS"/>
    <property type="match status" value="1"/>
</dbReference>
<keyword evidence="11" id="KW-1185">Reference proteome</keyword>
<dbReference type="SUPFAM" id="SSF46894">
    <property type="entry name" value="C-terminal effector domain of the bipartite response regulators"/>
    <property type="match status" value="1"/>
</dbReference>
<dbReference type="RefSeq" id="WP_006288135.1">
    <property type="nucleotide sequence ID" value="NZ_BAUP01000104.1"/>
</dbReference>
<evidence type="ECO:0000256" key="5">
    <source>
        <dbReference type="ARBA" id="ARBA00023163"/>
    </source>
</evidence>
<keyword evidence="1 6" id="KW-0597">Phosphoprotein</keyword>
<dbReference type="STRING" id="1427503.HE1_00844"/>
<accession>A0A023DYH4</accession>
<gene>
    <name evidence="10" type="ORF">HE1_00844</name>
</gene>
<dbReference type="SUPFAM" id="SSF52172">
    <property type="entry name" value="CheY-like"/>
    <property type="match status" value="1"/>
</dbReference>
<dbReference type="SMART" id="SM00448">
    <property type="entry name" value="REC"/>
    <property type="match status" value="1"/>
</dbReference>
<evidence type="ECO:0000256" key="1">
    <source>
        <dbReference type="ARBA" id="ARBA00022553"/>
    </source>
</evidence>
<dbReference type="GO" id="GO:0005829">
    <property type="term" value="C:cytosol"/>
    <property type="evidence" value="ECO:0007669"/>
    <property type="project" value="TreeGrafter"/>
</dbReference>
<dbReference type="InterPro" id="IPR036388">
    <property type="entry name" value="WH-like_DNA-bd_sf"/>
</dbReference>
<proteinExistence type="predicted"/>
<dbReference type="Proteomes" id="UP000024842">
    <property type="component" value="Unassembled WGS sequence"/>
</dbReference>
<evidence type="ECO:0000256" key="4">
    <source>
        <dbReference type="ARBA" id="ARBA00023125"/>
    </source>
</evidence>
<feature type="domain" description="OmpR/PhoB-type" evidence="9">
    <location>
        <begin position="120"/>
        <end position="218"/>
    </location>
</feature>
<keyword evidence="5" id="KW-0804">Transcription</keyword>
<dbReference type="GO" id="GO:0006355">
    <property type="term" value="P:regulation of DNA-templated transcription"/>
    <property type="evidence" value="ECO:0007669"/>
    <property type="project" value="InterPro"/>
</dbReference>
<dbReference type="Pfam" id="PF00072">
    <property type="entry name" value="Response_reg"/>
    <property type="match status" value="1"/>
</dbReference>
<dbReference type="InterPro" id="IPR001867">
    <property type="entry name" value="OmpR/PhoB-type_DNA-bd"/>
</dbReference>
<dbReference type="GO" id="GO:0000976">
    <property type="term" value="F:transcription cis-regulatory region binding"/>
    <property type="evidence" value="ECO:0007669"/>
    <property type="project" value="TreeGrafter"/>
</dbReference>
<evidence type="ECO:0000313" key="10">
    <source>
        <dbReference type="EMBL" id="GAJ46509.1"/>
    </source>
</evidence>